<feature type="domain" description="HTH OST-type" evidence="4">
    <location>
        <begin position="543"/>
        <end position="618"/>
    </location>
</feature>
<dbReference type="PROSITE" id="PS51644">
    <property type="entry name" value="HTH_OST"/>
    <property type="match status" value="3"/>
</dbReference>
<dbReference type="GO" id="GO:0003723">
    <property type="term" value="F:RNA binding"/>
    <property type="evidence" value="ECO:0007669"/>
    <property type="project" value="UniProtKB-KW"/>
</dbReference>
<dbReference type="GO" id="GO:0010468">
    <property type="term" value="P:regulation of gene expression"/>
    <property type="evidence" value="ECO:0007669"/>
    <property type="project" value="InterPro"/>
</dbReference>
<dbReference type="GO" id="GO:0004540">
    <property type="term" value="F:RNA nuclease activity"/>
    <property type="evidence" value="ECO:0007669"/>
    <property type="project" value="InterPro"/>
</dbReference>
<dbReference type="InterPro" id="IPR025605">
    <property type="entry name" value="OST-HTH/LOTUS_dom"/>
</dbReference>
<organism evidence="5">
    <name type="scientific">Medioppia subpectinata</name>
    <dbReference type="NCBI Taxonomy" id="1979941"/>
    <lineage>
        <taxon>Eukaryota</taxon>
        <taxon>Metazoa</taxon>
        <taxon>Ecdysozoa</taxon>
        <taxon>Arthropoda</taxon>
        <taxon>Chelicerata</taxon>
        <taxon>Arachnida</taxon>
        <taxon>Acari</taxon>
        <taxon>Acariformes</taxon>
        <taxon>Sarcoptiformes</taxon>
        <taxon>Oribatida</taxon>
        <taxon>Brachypylina</taxon>
        <taxon>Oppioidea</taxon>
        <taxon>Oppiidae</taxon>
        <taxon>Medioppia</taxon>
    </lineage>
</organism>
<keyword evidence="2" id="KW-0694">RNA-binding</keyword>
<dbReference type="Pfam" id="PF19687">
    <property type="entry name" value="MARF1_LOTUS"/>
    <property type="match status" value="1"/>
</dbReference>
<dbReference type="GO" id="GO:1905762">
    <property type="term" value="F:CCR4-NOT complex binding"/>
    <property type="evidence" value="ECO:0007669"/>
    <property type="project" value="TreeGrafter"/>
</dbReference>
<dbReference type="InterPro" id="IPR045602">
    <property type="entry name" value="MARF1_LOTUS"/>
</dbReference>
<keyword evidence="1" id="KW-0677">Repeat</keyword>
<dbReference type="InterPro" id="IPR035979">
    <property type="entry name" value="RBD_domain_sf"/>
</dbReference>
<dbReference type="InterPro" id="IPR034189">
    <property type="entry name" value="MARF1_RRM1"/>
</dbReference>
<feature type="domain" description="HTH OST-type" evidence="4">
    <location>
        <begin position="628"/>
        <end position="710"/>
    </location>
</feature>
<sequence length="778" mass="88594">MTGDSQIQAIKRKANKELTTLVCNYEKSAIQSLPPPSVPHLPVGIFWDIENIQVPFNRSAVQLVERIRQKCFERKYRESEFLVVCDTHKVNDELLNDLNAAQVTVIHVNCVAKNAADDKLRQQIQRFVDLNGYSSAVVMITDDVNFAPVLSDLRNRGRVEIMLIQRQAAPALRNSADFVINFTDLSENLEIRRKTHSKDRPIPLIKKCLHRMSTNCGGRKIAINPTNGTAFIHFKTMTDARRAQYRLHSQEVFGHSIDVTFMGRLIDDSCSDESGSSAAPPPPPPVATHSPQPLSRYSRPLQDLMSTDYRTRGNSVSSVQSHLNELMAYCSNHSSHSKRPASVESFQFGHQPSHKHILPAVHISISKLTSNVHHLLDTHAGCIPLYSFLDCFLADSNELLDTVTRPVVALEHLISCVPGVCVSVATATLVKNVMWIPNRNREPIEESEYAASVHSVGRKGGPTPGQMLAHFTKEVRELLKSQSHATIAFNKFVPTYHTHFVRQLCVGHYGHTKLIDLLDDLPHIVHVYGEGDGRMITLTHKEQTKRFATDLVKVLKAQNHSRLKLSDFPAAYHHVFGRPFDVSDYGVCLLDDILRDLYEGTVNISTYGSNDRLIELPKRDRSDEHMRRTVAFSREVVELLRYSREVVNFQMTFSLFIPCYHRYFNRQCRVIDYGFNKLIELLEELSPHVIEIIANSEDELCGEKQIRLSRDNRVHALISRFETILRHQSTRSLRIDDFELIYGQKYNSEIDYFEFGSVDLIDFVDKMSANKFRIVTTQ</sequence>
<dbReference type="GO" id="GO:0005777">
    <property type="term" value="C:peroxisome"/>
    <property type="evidence" value="ECO:0007669"/>
    <property type="project" value="InterPro"/>
</dbReference>
<dbReference type="Pfam" id="PF12872">
    <property type="entry name" value="OST-HTH"/>
    <property type="match status" value="3"/>
</dbReference>
<dbReference type="Pfam" id="PF01936">
    <property type="entry name" value="NYN"/>
    <property type="match status" value="1"/>
</dbReference>
<dbReference type="OrthoDB" id="6514399at2759"/>
<dbReference type="Proteomes" id="UP000759131">
    <property type="component" value="Unassembled WGS sequence"/>
</dbReference>
<dbReference type="Gene3D" id="3.30.420.610">
    <property type="entry name" value="LOTUS domain-like"/>
    <property type="match status" value="3"/>
</dbReference>
<dbReference type="EMBL" id="OC862756">
    <property type="protein sequence ID" value="CAD7630500.1"/>
    <property type="molecule type" value="Genomic_DNA"/>
</dbReference>
<dbReference type="SUPFAM" id="SSF54928">
    <property type="entry name" value="RNA-binding domain, RBD"/>
    <property type="match status" value="1"/>
</dbReference>
<dbReference type="InterPro" id="IPR012677">
    <property type="entry name" value="Nucleotide-bd_a/b_plait_sf"/>
</dbReference>
<reference evidence="5" key="1">
    <citation type="submission" date="2020-11" db="EMBL/GenBank/DDBJ databases">
        <authorList>
            <person name="Tran Van P."/>
        </authorList>
    </citation>
    <scope>NUCLEOTIDE SEQUENCE</scope>
</reference>
<dbReference type="CDD" id="cd10910">
    <property type="entry name" value="PIN_limkain_b1_N_like"/>
    <property type="match status" value="1"/>
</dbReference>
<dbReference type="InterPro" id="IPR021139">
    <property type="entry name" value="NYN"/>
</dbReference>
<dbReference type="InterPro" id="IPR024768">
    <property type="entry name" value="Marf1"/>
</dbReference>
<dbReference type="Pfam" id="PF11608">
    <property type="entry name" value="RRM_MARF1"/>
    <property type="match status" value="1"/>
</dbReference>
<evidence type="ECO:0000256" key="2">
    <source>
        <dbReference type="ARBA" id="ARBA00022884"/>
    </source>
</evidence>
<protein>
    <recommendedName>
        <fullName evidence="4">HTH OST-type domain-containing protein</fullName>
    </recommendedName>
</protein>
<dbReference type="Gene3D" id="3.30.70.330">
    <property type="match status" value="1"/>
</dbReference>
<keyword evidence="6" id="KW-1185">Reference proteome</keyword>
<dbReference type="PANTHER" id="PTHR14379:SF3">
    <property type="entry name" value="MEIOSIS REGULATOR AND MRNA STABILITY FACTOR 1"/>
    <property type="match status" value="1"/>
</dbReference>
<dbReference type="PANTHER" id="PTHR14379">
    <property type="entry name" value="LIMKAIN B LKAP"/>
    <property type="match status" value="1"/>
</dbReference>
<gene>
    <name evidence="5" type="ORF">OSB1V03_LOCUS10913</name>
</gene>
<proteinExistence type="predicted"/>
<evidence type="ECO:0000313" key="6">
    <source>
        <dbReference type="Proteomes" id="UP000759131"/>
    </source>
</evidence>
<dbReference type="Gene3D" id="3.40.50.1010">
    <property type="entry name" value="5'-nuclease"/>
    <property type="match status" value="1"/>
</dbReference>
<name>A0A7R9Q345_9ACAR</name>
<dbReference type="AlphaFoldDB" id="A0A7R9Q345"/>
<feature type="non-terminal residue" evidence="5">
    <location>
        <position position="1"/>
    </location>
</feature>
<feature type="domain" description="HTH OST-type" evidence="4">
    <location>
        <begin position="467"/>
        <end position="541"/>
    </location>
</feature>
<evidence type="ECO:0000256" key="3">
    <source>
        <dbReference type="SAM" id="MobiDB-lite"/>
    </source>
</evidence>
<dbReference type="EMBL" id="CAJPIZ010008181">
    <property type="protein sequence ID" value="CAG2110930.1"/>
    <property type="molecule type" value="Genomic_DNA"/>
</dbReference>
<evidence type="ECO:0000313" key="5">
    <source>
        <dbReference type="EMBL" id="CAD7630500.1"/>
    </source>
</evidence>
<accession>A0A7R9Q345</accession>
<feature type="region of interest" description="Disordered" evidence="3">
    <location>
        <begin position="270"/>
        <end position="298"/>
    </location>
</feature>
<evidence type="ECO:0000256" key="1">
    <source>
        <dbReference type="ARBA" id="ARBA00022737"/>
    </source>
</evidence>
<evidence type="ECO:0000259" key="4">
    <source>
        <dbReference type="PROSITE" id="PS51644"/>
    </source>
</evidence>
<dbReference type="InterPro" id="IPR041966">
    <property type="entry name" value="LOTUS-like"/>
</dbReference>